<name>A0A9C7C5H4_9VIRU</name>
<protein>
    <submittedName>
        <fullName evidence="1">Uncharacterized protein</fullName>
    </submittedName>
</protein>
<sequence length="457" mass="52909">MVLTMQDVNSRGPDQNCVDQIDELKRFIVNSVNRMDELKRYSEYDWRIDNGSVIETTLPELEWDDTDGLPLLFSLSNSAGENHFELIIAPQPIGQLAPTLEPLYISHRSNGKIPYSHTGNLGDSKTRLEMMMFKPIHEEKMENSSKKYIGMITGKAYNKPLKDICNLSHPLICLPDHGKKTISYKVCRVETEENNVNVNHIAKYIINPSKRTIQWIFPRRPIYEQFLSHINTERYKEGFVKLNEQCWLTRRSLDNSQSQSNMLLKNCIINDDRLKKFSDYTLREIKGDKTQMIVTSLPAEDTECESPLIFGVWGVQSGNIDDDSNYDLTINNSYNLRSNHSGSTCYTNIAPLILTKKTGTFALVKIFEVKAKDGDDDRRPRTLLSNHVNFKTHAQVGYCQPTICIPDYRKGIIFYMMDHIPIDSYQDTHILMEYVINWSENKVKWTIPYENINRSQR</sequence>
<accession>A0A9C7C5H4</accession>
<organism evidence="1">
    <name type="scientific">Litopenaeus vannamei majanivirus Nimav-1_LVa</name>
    <dbReference type="NCBI Taxonomy" id="2984273"/>
    <lineage>
        <taxon>Viruses</taxon>
        <taxon>Viruses incertae sedis</taxon>
        <taxon>Naldaviricetes</taxon>
        <taxon>Nimaviridae</taxon>
    </lineage>
</organism>
<reference evidence="1" key="1">
    <citation type="submission" date="2022-10" db="EMBL/GenBank/DDBJ databases">
        <title>Genome sequences of endogenous nimaviruses in decapod crustaceans.</title>
        <authorList>
            <person name="Kawato S."/>
            <person name="Nozaki R."/>
            <person name="Kondo H."/>
            <person name="Hirono I."/>
        </authorList>
    </citation>
    <scope>NUCLEOTIDE SEQUENCE</scope>
    <source>
        <strain evidence="1">Lva-Nima_1</strain>
    </source>
</reference>
<evidence type="ECO:0000313" key="1">
    <source>
        <dbReference type="EMBL" id="BDT62104.1"/>
    </source>
</evidence>
<proteinExistence type="predicted"/>
<dbReference type="EMBL" id="LC738872">
    <property type="protein sequence ID" value="BDT62104.1"/>
    <property type="molecule type" value="Genomic_DNA"/>
</dbReference>